<evidence type="ECO:0000313" key="1">
    <source>
        <dbReference type="EMBL" id="GHO87078.1"/>
    </source>
</evidence>
<accession>A0ABQ3VNX4</accession>
<name>A0ABQ3VNX4_9CHLR</name>
<evidence type="ECO:0000313" key="2">
    <source>
        <dbReference type="Proteomes" id="UP000635565"/>
    </source>
</evidence>
<organism evidence="1 2">
    <name type="scientific">Dictyobacter formicarum</name>
    <dbReference type="NCBI Taxonomy" id="2778368"/>
    <lineage>
        <taxon>Bacteria</taxon>
        <taxon>Bacillati</taxon>
        <taxon>Chloroflexota</taxon>
        <taxon>Ktedonobacteria</taxon>
        <taxon>Ktedonobacterales</taxon>
        <taxon>Dictyobacteraceae</taxon>
        <taxon>Dictyobacter</taxon>
    </lineage>
</organism>
<keyword evidence="2" id="KW-1185">Reference proteome</keyword>
<reference evidence="1 2" key="1">
    <citation type="journal article" date="2021" name="Int. J. Syst. Evol. Microbiol.">
        <title>Reticulibacter mediterranei gen. nov., sp. nov., within the new family Reticulibacteraceae fam. nov., and Ktedonospora formicarum gen. nov., sp. nov., Ktedonobacter robiniae sp. nov., Dictyobacter formicarum sp. nov. and Dictyobacter arantiisoli sp. nov., belonging to the class Ktedonobacteria.</title>
        <authorList>
            <person name="Yabe S."/>
            <person name="Zheng Y."/>
            <person name="Wang C.M."/>
            <person name="Sakai Y."/>
            <person name="Abe K."/>
            <person name="Yokota A."/>
            <person name="Donadio S."/>
            <person name="Cavaletti L."/>
            <person name="Monciardini P."/>
        </authorList>
    </citation>
    <scope>NUCLEOTIDE SEQUENCE [LARGE SCALE GENOMIC DNA]</scope>
    <source>
        <strain evidence="1 2">SOSP1-9</strain>
    </source>
</reference>
<protein>
    <submittedName>
        <fullName evidence="1">Uncharacterized protein</fullName>
    </submittedName>
</protein>
<comment type="caution">
    <text evidence="1">The sequence shown here is derived from an EMBL/GenBank/DDBJ whole genome shotgun (WGS) entry which is preliminary data.</text>
</comment>
<dbReference type="Proteomes" id="UP000635565">
    <property type="component" value="Unassembled WGS sequence"/>
</dbReference>
<proteinExistence type="predicted"/>
<gene>
    <name evidence="1" type="ORF">KSZ_50840</name>
</gene>
<dbReference type="EMBL" id="BNJJ01000015">
    <property type="protein sequence ID" value="GHO87078.1"/>
    <property type="molecule type" value="Genomic_DNA"/>
</dbReference>
<sequence length="69" mass="7716">MLQIGCNWFDCLDYMDKHGKIGRNQFSPGWPVLVCGIENVCDLGKAAQFLVTVVSIKQIKKNTAKIFSP</sequence>